<dbReference type="InterPro" id="IPR010987">
    <property type="entry name" value="Glutathione-S-Trfase_C-like"/>
</dbReference>
<dbReference type="InterPro" id="IPR004045">
    <property type="entry name" value="Glutathione_S-Trfase_N"/>
</dbReference>
<dbReference type="SUPFAM" id="SSF47616">
    <property type="entry name" value="GST C-terminal domain-like"/>
    <property type="match status" value="1"/>
</dbReference>
<evidence type="ECO:0000313" key="8">
    <source>
        <dbReference type="EMBL" id="GBN70103.1"/>
    </source>
</evidence>
<evidence type="ECO:0000256" key="5">
    <source>
        <dbReference type="ARBA" id="ARBA00047960"/>
    </source>
</evidence>
<comment type="function">
    <text evidence="1">Conjugation of reduced glutathione to a wide number of exogenous and endogenous hydrophobic electrophiles.</text>
</comment>
<dbReference type="EMBL" id="BGPR01015656">
    <property type="protein sequence ID" value="GBN70103.1"/>
    <property type="molecule type" value="Genomic_DNA"/>
</dbReference>
<keyword evidence="9" id="KW-1185">Reference proteome</keyword>
<evidence type="ECO:0000313" key="9">
    <source>
        <dbReference type="Proteomes" id="UP000499080"/>
    </source>
</evidence>
<dbReference type="PANTHER" id="PTHR11571:SF222">
    <property type="entry name" value="GLUTATHIONE TRANSFERASE"/>
    <property type="match status" value="1"/>
</dbReference>
<evidence type="ECO:0000259" key="7">
    <source>
        <dbReference type="PROSITE" id="PS50405"/>
    </source>
</evidence>
<comment type="caution">
    <text evidence="8">The sequence shown here is derived from an EMBL/GenBank/DDBJ whole genome shotgun (WGS) entry which is preliminary data.</text>
</comment>
<dbReference type="FunFam" id="1.20.1050.10:FF:000003">
    <property type="entry name" value="Glutathione S-transferase 2"/>
    <property type="match status" value="1"/>
</dbReference>
<dbReference type="PROSITE" id="PS50405">
    <property type="entry name" value="GST_CTER"/>
    <property type="match status" value="1"/>
</dbReference>
<dbReference type="GO" id="GO:0004364">
    <property type="term" value="F:glutathione transferase activity"/>
    <property type="evidence" value="ECO:0007669"/>
    <property type="project" value="UniProtKB-EC"/>
</dbReference>
<dbReference type="SUPFAM" id="SSF52833">
    <property type="entry name" value="Thioredoxin-like"/>
    <property type="match status" value="1"/>
</dbReference>
<dbReference type="InterPro" id="IPR036249">
    <property type="entry name" value="Thioredoxin-like_sf"/>
</dbReference>
<evidence type="ECO:0000259" key="6">
    <source>
        <dbReference type="PROSITE" id="PS50404"/>
    </source>
</evidence>
<reference evidence="8 9" key="1">
    <citation type="journal article" date="2019" name="Sci. Rep.">
        <title>Orb-weaving spider Araneus ventricosus genome elucidates the spidroin gene catalogue.</title>
        <authorList>
            <person name="Kono N."/>
            <person name="Nakamura H."/>
            <person name="Ohtoshi R."/>
            <person name="Moran D.A.P."/>
            <person name="Shinohara A."/>
            <person name="Yoshida Y."/>
            <person name="Fujiwara M."/>
            <person name="Mori M."/>
            <person name="Tomita M."/>
            <person name="Arakawa K."/>
        </authorList>
    </citation>
    <scope>NUCLEOTIDE SEQUENCE [LARGE SCALE GENOMIC DNA]</scope>
</reference>
<evidence type="ECO:0000256" key="3">
    <source>
        <dbReference type="ARBA" id="ARBA00012452"/>
    </source>
</evidence>
<keyword evidence="4 8" id="KW-0808">Transferase</keyword>
<dbReference type="SFLD" id="SFLDG00363">
    <property type="entry name" value="AMPS_(cytGST):_Alpha-__Mu-__Pi"/>
    <property type="match status" value="1"/>
</dbReference>
<dbReference type="InterPro" id="IPR004046">
    <property type="entry name" value="GST_C"/>
</dbReference>
<comment type="catalytic activity">
    <reaction evidence="5">
        <text>RX + glutathione = an S-substituted glutathione + a halide anion + H(+)</text>
        <dbReference type="Rhea" id="RHEA:16437"/>
        <dbReference type="ChEBI" id="CHEBI:15378"/>
        <dbReference type="ChEBI" id="CHEBI:16042"/>
        <dbReference type="ChEBI" id="CHEBI:17792"/>
        <dbReference type="ChEBI" id="CHEBI:57925"/>
        <dbReference type="ChEBI" id="CHEBI:90779"/>
        <dbReference type="EC" id="2.5.1.18"/>
    </reaction>
</comment>
<evidence type="ECO:0000256" key="1">
    <source>
        <dbReference type="ARBA" id="ARBA00003701"/>
    </source>
</evidence>
<dbReference type="PANTHER" id="PTHR11571">
    <property type="entry name" value="GLUTATHIONE S-TRANSFERASE"/>
    <property type="match status" value="1"/>
</dbReference>
<dbReference type="InterPro" id="IPR036282">
    <property type="entry name" value="Glutathione-S-Trfase_C_sf"/>
</dbReference>
<name>A0A4Y2R3A8_ARAVE</name>
<proteinExistence type="inferred from homology"/>
<protein>
    <recommendedName>
        <fullName evidence="3">glutathione transferase</fullName>
        <ecNumber evidence="3">2.5.1.18</ecNumber>
    </recommendedName>
</protein>
<dbReference type="CDD" id="cd03075">
    <property type="entry name" value="GST_N_Mu"/>
    <property type="match status" value="1"/>
</dbReference>
<dbReference type="Pfam" id="PF02798">
    <property type="entry name" value="GST_N"/>
    <property type="match status" value="1"/>
</dbReference>
<dbReference type="EC" id="2.5.1.18" evidence="3"/>
<organism evidence="8 9">
    <name type="scientific">Araneus ventricosus</name>
    <name type="common">Orbweaver spider</name>
    <name type="synonym">Epeira ventricosa</name>
    <dbReference type="NCBI Taxonomy" id="182803"/>
    <lineage>
        <taxon>Eukaryota</taxon>
        <taxon>Metazoa</taxon>
        <taxon>Ecdysozoa</taxon>
        <taxon>Arthropoda</taxon>
        <taxon>Chelicerata</taxon>
        <taxon>Arachnida</taxon>
        <taxon>Araneae</taxon>
        <taxon>Araneomorphae</taxon>
        <taxon>Entelegynae</taxon>
        <taxon>Araneoidea</taxon>
        <taxon>Araneidae</taxon>
        <taxon>Araneus</taxon>
    </lineage>
</organism>
<dbReference type="Gene3D" id="1.20.1050.130">
    <property type="match status" value="1"/>
</dbReference>
<dbReference type="GO" id="GO:0006749">
    <property type="term" value="P:glutathione metabolic process"/>
    <property type="evidence" value="ECO:0007669"/>
    <property type="project" value="TreeGrafter"/>
</dbReference>
<dbReference type="InterPro" id="IPR040079">
    <property type="entry name" value="Glutathione_S-Trfase"/>
</dbReference>
<dbReference type="InterPro" id="IPR050213">
    <property type="entry name" value="GST_superfamily"/>
</dbReference>
<dbReference type="Pfam" id="PF14497">
    <property type="entry name" value="GST_C_3"/>
    <property type="match status" value="1"/>
</dbReference>
<evidence type="ECO:0000256" key="4">
    <source>
        <dbReference type="ARBA" id="ARBA00022679"/>
    </source>
</evidence>
<dbReference type="OrthoDB" id="4951845at2759"/>
<dbReference type="SFLD" id="SFLDG01205">
    <property type="entry name" value="AMPS.1"/>
    <property type="match status" value="1"/>
</dbReference>
<dbReference type="PROSITE" id="PS50404">
    <property type="entry name" value="GST_NTER"/>
    <property type="match status" value="1"/>
</dbReference>
<dbReference type="Proteomes" id="UP000499080">
    <property type="component" value="Unassembled WGS sequence"/>
</dbReference>
<gene>
    <name evidence="8" type="primary">Gstm1_13</name>
    <name evidence="8" type="ORF">AVEN_269512_1</name>
</gene>
<feature type="domain" description="GST N-terminal" evidence="6">
    <location>
        <begin position="2"/>
        <end position="83"/>
    </location>
</feature>
<feature type="domain" description="GST C-terminal" evidence="7">
    <location>
        <begin position="85"/>
        <end position="207"/>
    </location>
</feature>
<dbReference type="SFLD" id="SFLDS00019">
    <property type="entry name" value="Glutathione_Transferase_(cytos"/>
    <property type="match status" value="1"/>
</dbReference>
<dbReference type="AlphaFoldDB" id="A0A4Y2R3A8"/>
<comment type="similarity">
    <text evidence="2">Belongs to the GST superfamily. Mu family.</text>
</comment>
<sequence length="223" mass="26331">MCKPIVGYWDLRGLTEPIRYLLHYNKVDFVDKRYAFDKDDWIKEKFTLGLDFPNLPYYIEGDLKLTQSNAILRYLARKYGLDGKDDQQKLSVALVEQQMTDLHYGLVLPVYRNDYGPKVKAEFIESIPNVLEPWEKYLGDKKYLTGDNITYVDFMAYDVFDFYRLFHKEALDDFPKIRAYQERMKTLPALQKYMSSTTYQNRRWPIFGPTAKDCGGGEPPEHL</sequence>
<evidence type="ECO:0000256" key="2">
    <source>
        <dbReference type="ARBA" id="ARBA00005861"/>
    </source>
</evidence>
<accession>A0A4Y2R3A8</accession>